<keyword evidence="5 6" id="KW-0949">S-adenosyl-L-methionine</keyword>
<keyword evidence="10" id="KW-1185">Reference proteome</keyword>
<dbReference type="EMBL" id="CP025197">
    <property type="protein sequence ID" value="AUG58822.1"/>
    <property type="molecule type" value="Genomic_DNA"/>
</dbReference>
<dbReference type="NCBIfam" id="TIGR00096">
    <property type="entry name" value="16S rRNA (cytidine(1402)-2'-O)-methyltransferase"/>
    <property type="match status" value="1"/>
</dbReference>
<dbReference type="PANTHER" id="PTHR46111:SF1">
    <property type="entry name" value="RIBOSOMAL RNA SMALL SUBUNIT METHYLTRANSFERASE I"/>
    <property type="match status" value="1"/>
</dbReference>
<keyword evidence="4 6" id="KW-0808">Transferase</keyword>
<evidence type="ECO:0000313" key="8">
    <source>
        <dbReference type="EMBL" id="AUG58822.1"/>
    </source>
</evidence>
<dbReference type="PANTHER" id="PTHR46111">
    <property type="entry name" value="RIBOSOMAL RNA SMALL SUBUNIT METHYLTRANSFERASE I"/>
    <property type="match status" value="1"/>
</dbReference>
<dbReference type="Pfam" id="PF00590">
    <property type="entry name" value="TP_methylase"/>
    <property type="match status" value="1"/>
</dbReference>
<dbReference type="CDD" id="cd11648">
    <property type="entry name" value="RsmI"/>
    <property type="match status" value="1"/>
</dbReference>
<proteinExistence type="inferred from homology"/>
<evidence type="ECO:0000259" key="7">
    <source>
        <dbReference type="Pfam" id="PF00590"/>
    </source>
</evidence>
<reference evidence="8 10" key="1">
    <citation type="submission" date="2017-12" db="EMBL/GenBank/DDBJ databases">
        <title>Complete genome sequence of Herbivorax saccincola GGR1, a novel Cellulosome-producing hydrolytic bacterium in a thermophilic biogas plant, established by Illumina and Nanopore MinION sequencing.</title>
        <authorList>
            <person name="Pechtl A."/>
            <person name="Ruckert C."/>
            <person name="Koeck D.E."/>
            <person name="Maus I."/>
            <person name="Winkler A."/>
            <person name="Kalinowski J."/>
            <person name="Puhler A."/>
            <person name="Schwarz W.W."/>
            <person name="Zverlov V.V."/>
            <person name="Schluter A."/>
            <person name="Liebl W."/>
        </authorList>
    </citation>
    <scope>NUCLEOTIDE SEQUENCE [LARGE SCALE GENOMIC DNA]</scope>
    <source>
        <strain evidence="8">GGR1</strain>
        <strain evidence="10">SR1</strain>
    </source>
</reference>
<evidence type="ECO:0000256" key="6">
    <source>
        <dbReference type="HAMAP-Rule" id="MF_01877"/>
    </source>
</evidence>
<dbReference type="InterPro" id="IPR014776">
    <property type="entry name" value="4pyrrole_Mease_sub2"/>
</dbReference>
<comment type="similarity">
    <text evidence="6">Belongs to the methyltransferase superfamily. RsmI family.</text>
</comment>
<protein>
    <recommendedName>
        <fullName evidence="6">Ribosomal RNA small subunit methyltransferase I</fullName>
        <ecNumber evidence="6">2.1.1.198</ecNumber>
    </recommendedName>
    <alternativeName>
        <fullName evidence="6">16S rRNA 2'-O-ribose C1402 methyltransferase</fullName>
    </alternativeName>
    <alternativeName>
        <fullName evidence="6">rRNA (cytidine-2'-O-)-methyltransferase RsmI</fullName>
    </alternativeName>
</protein>
<dbReference type="PROSITE" id="PS01296">
    <property type="entry name" value="RSMI"/>
    <property type="match status" value="1"/>
</dbReference>
<evidence type="ECO:0000313" key="9">
    <source>
        <dbReference type="EMBL" id="PQQ66079.1"/>
    </source>
</evidence>
<dbReference type="EC" id="2.1.1.198" evidence="6"/>
<dbReference type="KEGG" id="hsc:HVS_14855"/>
<dbReference type="InterPro" id="IPR008189">
    <property type="entry name" value="rRNA_ssu_MeTfrase_I"/>
</dbReference>
<dbReference type="SUPFAM" id="SSF53790">
    <property type="entry name" value="Tetrapyrrole methylase"/>
    <property type="match status" value="1"/>
</dbReference>
<comment type="function">
    <text evidence="6">Catalyzes the 2'-O-methylation of the ribose of cytidine 1402 (C1402) in 16S rRNA.</text>
</comment>
<dbReference type="Proteomes" id="UP000239720">
    <property type="component" value="Unassembled WGS sequence"/>
</dbReference>
<dbReference type="GO" id="GO:0070677">
    <property type="term" value="F:rRNA (cytosine-2'-O-)-methyltransferase activity"/>
    <property type="evidence" value="ECO:0007669"/>
    <property type="project" value="UniProtKB-UniRule"/>
</dbReference>
<dbReference type="OrthoDB" id="9809084at2"/>
<dbReference type="Proteomes" id="UP000233534">
    <property type="component" value="Chromosome"/>
</dbReference>
<gene>
    <name evidence="6 8" type="primary">rsmI</name>
    <name evidence="9" type="ORF">B9R14_04400</name>
    <name evidence="8" type="ORF">HVS_14855</name>
</gene>
<evidence type="ECO:0000256" key="3">
    <source>
        <dbReference type="ARBA" id="ARBA00022603"/>
    </source>
</evidence>
<evidence type="ECO:0000256" key="5">
    <source>
        <dbReference type="ARBA" id="ARBA00022691"/>
    </source>
</evidence>
<evidence type="ECO:0000256" key="4">
    <source>
        <dbReference type="ARBA" id="ARBA00022679"/>
    </source>
</evidence>
<sequence>MPAAESKGTLFLVATPIGNLEDMTYRGIRVLNEVDIIAAEDTRHAMKLLNHFEIKKPLVSYYEHNKRTRGDFLINKLLEGKNIALISDAGTPGISDPGEDIVKLCIENEIKVTMVPGAVAAIVGLVLSGISSKSFVYEGFLSMNKKERREKISSLKEEVRTIVLYEAPHKLLKTLNDLYEALGNRKIALARELTKKYEEVLRLNLKDAILKYENEAPKGEFVIVIEGADRDEILKEKINKWQELSLEEHYQMYISQGFEKKEAMKKVASDRGISKRDVYNKLIKGN</sequence>
<name>A0A2K9E536_9FIRM</name>
<dbReference type="EMBL" id="NEMB01000003">
    <property type="protein sequence ID" value="PQQ66079.1"/>
    <property type="molecule type" value="Genomic_DNA"/>
</dbReference>
<dbReference type="InterPro" id="IPR018063">
    <property type="entry name" value="SAM_MeTrfase_RsmI_CS"/>
</dbReference>
<evidence type="ECO:0000256" key="1">
    <source>
        <dbReference type="ARBA" id="ARBA00022490"/>
    </source>
</evidence>
<dbReference type="InterPro" id="IPR014777">
    <property type="entry name" value="4pyrrole_Mease_sub1"/>
</dbReference>
<organism evidence="8 10">
    <name type="scientific">Acetivibrio saccincola</name>
    <dbReference type="NCBI Taxonomy" id="1677857"/>
    <lineage>
        <taxon>Bacteria</taxon>
        <taxon>Bacillati</taxon>
        <taxon>Bacillota</taxon>
        <taxon>Clostridia</taxon>
        <taxon>Eubacteriales</taxon>
        <taxon>Oscillospiraceae</taxon>
        <taxon>Acetivibrio</taxon>
    </lineage>
</organism>
<evidence type="ECO:0000313" key="10">
    <source>
        <dbReference type="Proteomes" id="UP000233534"/>
    </source>
</evidence>
<keyword evidence="1 6" id="KW-0963">Cytoplasm</keyword>
<comment type="catalytic activity">
    <reaction evidence="6">
        <text>cytidine(1402) in 16S rRNA + S-adenosyl-L-methionine = 2'-O-methylcytidine(1402) in 16S rRNA + S-adenosyl-L-homocysteine + H(+)</text>
        <dbReference type="Rhea" id="RHEA:42924"/>
        <dbReference type="Rhea" id="RHEA-COMP:10285"/>
        <dbReference type="Rhea" id="RHEA-COMP:10286"/>
        <dbReference type="ChEBI" id="CHEBI:15378"/>
        <dbReference type="ChEBI" id="CHEBI:57856"/>
        <dbReference type="ChEBI" id="CHEBI:59789"/>
        <dbReference type="ChEBI" id="CHEBI:74495"/>
        <dbReference type="ChEBI" id="CHEBI:82748"/>
        <dbReference type="EC" id="2.1.1.198"/>
    </reaction>
</comment>
<dbReference type="RefSeq" id="WP_101303515.1">
    <property type="nucleotide sequence ID" value="NZ_CP025197.1"/>
</dbReference>
<dbReference type="AlphaFoldDB" id="A0A2K9E536"/>
<reference evidence="9 11" key="2">
    <citation type="journal article" date="2018" name="Syst. Appl. Microbiol.">
        <title>Characterization and high-quality draft genome sequence of Herbivorax saccincola A7, an anaerobic, alkaliphilic, thermophilic, cellulolytic, and xylanolytic bacterium.</title>
        <authorList>
            <person name="Aikawa S."/>
            <person name="Baramee S."/>
            <person name="Sermsathanaswadi J."/>
            <person name="Thianheng P."/>
            <person name="Tachaapaikoon C."/>
            <person name="Shikata A."/>
            <person name="Waeonukul R."/>
            <person name="Pason P."/>
            <person name="Ratanakhanokchai K."/>
            <person name="Kosugi A."/>
        </authorList>
    </citation>
    <scope>NUCLEOTIDE SEQUENCE [LARGE SCALE GENOMIC DNA]</scope>
    <source>
        <strain evidence="9 11">A7</strain>
    </source>
</reference>
<keyword evidence="3 6" id="KW-0489">Methyltransferase</keyword>
<dbReference type="FunFam" id="3.30.950.10:FF:000002">
    <property type="entry name" value="Ribosomal RNA small subunit methyltransferase I"/>
    <property type="match status" value="1"/>
</dbReference>
<evidence type="ECO:0000313" key="11">
    <source>
        <dbReference type="Proteomes" id="UP000239720"/>
    </source>
</evidence>
<accession>A0A2K9E536</accession>
<comment type="subcellular location">
    <subcellularLocation>
        <location evidence="6">Cytoplasm</location>
    </subcellularLocation>
</comment>
<dbReference type="FunFam" id="3.40.1010.10:FF:000002">
    <property type="entry name" value="Ribosomal RNA small subunit methyltransferase I"/>
    <property type="match status" value="1"/>
</dbReference>
<feature type="domain" description="Tetrapyrrole methylase" evidence="7">
    <location>
        <begin position="9"/>
        <end position="208"/>
    </location>
</feature>
<keyword evidence="2 6" id="KW-0698">rRNA processing</keyword>
<dbReference type="Gene3D" id="3.30.950.10">
    <property type="entry name" value="Methyltransferase, Cobalt-precorrin-4 Transmethylase, Domain 2"/>
    <property type="match status" value="1"/>
</dbReference>
<dbReference type="HAMAP" id="MF_01877">
    <property type="entry name" value="16SrRNA_methyltr_I"/>
    <property type="match status" value="1"/>
</dbReference>
<dbReference type="GO" id="GO:0005737">
    <property type="term" value="C:cytoplasm"/>
    <property type="evidence" value="ECO:0007669"/>
    <property type="project" value="UniProtKB-SubCell"/>
</dbReference>
<evidence type="ECO:0000256" key="2">
    <source>
        <dbReference type="ARBA" id="ARBA00022552"/>
    </source>
</evidence>
<dbReference type="Gene3D" id="3.40.1010.10">
    <property type="entry name" value="Cobalt-precorrin-4 Transmethylase, Domain 1"/>
    <property type="match status" value="1"/>
</dbReference>
<dbReference type="InterPro" id="IPR035996">
    <property type="entry name" value="4pyrrol_Methylase_sf"/>
</dbReference>
<dbReference type="PIRSF" id="PIRSF005917">
    <property type="entry name" value="MTase_YraL"/>
    <property type="match status" value="1"/>
</dbReference>
<dbReference type="InterPro" id="IPR000878">
    <property type="entry name" value="4pyrrol_Mease"/>
</dbReference>